<evidence type="ECO:0000313" key="1">
    <source>
        <dbReference type="EMBL" id="AYA99984.1"/>
    </source>
</evidence>
<dbReference type="RefSeq" id="WP_111525479.1">
    <property type="nucleotide sequence ID" value="NZ_CP032364.1"/>
</dbReference>
<organism evidence="1 2">
    <name type="scientific">Lachnoanaerobaculum umeaense</name>
    <dbReference type="NCBI Taxonomy" id="617123"/>
    <lineage>
        <taxon>Bacteria</taxon>
        <taxon>Bacillati</taxon>
        <taxon>Bacillota</taxon>
        <taxon>Clostridia</taxon>
        <taxon>Lachnospirales</taxon>
        <taxon>Lachnospiraceae</taxon>
        <taxon>Lachnoanaerobaculum</taxon>
    </lineage>
</organism>
<dbReference type="EMBL" id="CP032364">
    <property type="protein sequence ID" value="AYA99984.1"/>
    <property type="molecule type" value="Genomic_DNA"/>
</dbReference>
<gene>
    <name evidence="1" type="ORF">D4A81_08545</name>
</gene>
<dbReference type="OrthoDB" id="2060383at2"/>
<dbReference type="Proteomes" id="UP000265562">
    <property type="component" value="Chromosome"/>
</dbReference>
<name>A0A385Q2X9_9FIRM</name>
<protein>
    <submittedName>
        <fullName evidence="1">Zinc ribbon domain-containing protein</fullName>
    </submittedName>
</protein>
<proteinExistence type="predicted"/>
<sequence>MNCKKCNAPIGPKEMFCANCGEKNPDYNPNGDNVFSSYDEVPKKKNIVPKAVLGVVAAVVLVGVAFAGVNTVRNMLMSPKDQFRNALKKESESVVSFVGNNIDTVKKRYQSFGDGYTSDGNISLEVTQEGKDMLGMFLPYYMDDDLDWLDSLSIKYKGNISSDAANMDLNLMLNKKDILAANVYMDSEEVQFKIPDISDDVLTLDTQSLESELGYYSSYNLFESMGMQKVMVEAIPDSKQLKKVTDKYIDIAIKNINDVDKSSDTVSAEGVKVKATKLTAYISGDDLAEMKSEILNQMLDDKDLKKIIIDCGDSISDNLGYSSSGEDAYDTFISNVEDAIEYSEYDSFNDMEYSIWLGSGNKVIGKELVVDDETVISYMAPVKGSDLGVEFEAGYGGDSVKFSGEGKVKGSSVSGKFVLEADGESINFDVKKLDFKKLSKGEIDMDVDFSMGGYYGIGGYSLGVKANGNEKKVSVVFDVKSGGKSLVKLTVDETVSKGKAPKELSGKKLSADNYSDISDYIDDADIDNLIKKLKKSDLPSEYVEMIESSFGY</sequence>
<reference evidence="1 2" key="1">
    <citation type="submission" date="2018-09" db="EMBL/GenBank/DDBJ databases">
        <title>Genome sequencing of Lachnoanaerobaculum umeaense DSM 23576.</title>
        <authorList>
            <person name="Kook J.-K."/>
            <person name="Park S.-N."/>
            <person name="Lim Y.K."/>
        </authorList>
    </citation>
    <scope>NUCLEOTIDE SEQUENCE [LARGE SCALE GENOMIC DNA]</scope>
    <source>
        <strain evidence="2">DSM 23576 \ CCUG 58757</strain>
    </source>
</reference>
<accession>A0A385Q2X9</accession>
<dbReference type="AlphaFoldDB" id="A0A385Q2X9"/>
<evidence type="ECO:0000313" key="2">
    <source>
        <dbReference type="Proteomes" id="UP000265562"/>
    </source>
</evidence>
<dbReference type="KEGG" id="lua:D4A81_08545"/>
<keyword evidence="2" id="KW-1185">Reference proteome</keyword>